<accession>A0A2T5C5Q2</accession>
<dbReference type="AlphaFoldDB" id="A0A2T5C5Q2"/>
<keyword evidence="4 7" id="KW-0812">Transmembrane</keyword>
<proteinExistence type="inferred from homology"/>
<dbReference type="RefSeq" id="WP_107821020.1">
    <property type="nucleotide sequence ID" value="NZ_OY782574.1"/>
</dbReference>
<organism evidence="8 9">
    <name type="scientific">Mangrovibacterium marinum</name>
    <dbReference type="NCBI Taxonomy" id="1639118"/>
    <lineage>
        <taxon>Bacteria</taxon>
        <taxon>Pseudomonadati</taxon>
        <taxon>Bacteroidota</taxon>
        <taxon>Bacteroidia</taxon>
        <taxon>Marinilabiliales</taxon>
        <taxon>Prolixibacteraceae</taxon>
        <taxon>Mangrovibacterium</taxon>
    </lineage>
</organism>
<comment type="caution">
    <text evidence="8">The sequence shown here is derived from an EMBL/GenBank/DDBJ whole genome shotgun (WGS) entry which is preliminary data.</text>
</comment>
<evidence type="ECO:0000256" key="7">
    <source>
        <dbReference type="SAM" id="Phobius"/>
    </source>
</evidence>
<dbReference type="InterPro" id="IPR051907">
    <property type="entry name" value="DoxX-like_oxidoreductase"/>
</dbReference>
<keyword evidence="9" id="KW-1185">Reference proteome</keyword>
<evidence type="ECO:0000256" key="5">
    <source>
        <dbReference type="ARBA" id="ARBA00022989"/>
    </source>
</evidence>
<comment type="similarity">
    <text evidence="2">Belongs to the DoxX family.</text>
</comment>
<dbReference type="Pfam" id="PF07681">
    <property type="entry name" value="DoxX"/>
    <property type="match status" value="1"/>
</dbReference>
<dbReference type="GO" id="GO:0005886">
    <property type="term" value="C:plasma membrane"/>
    <property type="evidence" value="ECO:0007669"/>
    <property type="project" value="UniProtKB-SubCell"/>
</dbReference>
<sequence length="137" mass="14730">MGKRMLGSKSNDFVENLWLLLLRIGAGGGMLTHGIPKFLKLLHGDTAFADPFGIGALPSFILVVFAEFLCSVLVIVGITTRLATIPVIITMLVAIFIIHGHDAFAAKEMAVLYLLLFTSILVFGSGRFALGNLIRGN</sequence>
<gene>
    <name evidence="8" type="ORF">C8N47_102232</name>
</gene>
<name>A0A2T5C5Q2_9BACT</name>
<feature type="transmembrane region" description="Helical" evidence="7">
    <location>
        <begin position="111"/>
        <end position="130"/>
    </location>
</feature>
<keyword evidence="6 7" id="KW-0472">Membrane</keyword>
<dbReference type="Proteomes" id="UP000243525">
    <property type="component" value="Unassembled WGS sequence"/>
</dbReference>
<keyword evidence="5 7" id="KW-1133">Transmembrane helix</keyword>
<comment type="subcellular location">
    <subcellularLocation>
        <location evidence="1">Cell membrane</location>
        <topology evidence="1">Multi-pass membrane protein</topology>
    </subcellularLocation>
</comment>
<feature type="transmembrane region" description="Helical" evidence="7">
    <location>
        <begin position="82"/>
        <end position="99"/>
    </location>
</feature>
<evidence type="ECO:0000256" key="4">
    <source>
        <dbReference type="ARBA" id="ARBA00022692"/>
    </source>
</evidence>
<feature type="transmembrane region" description="Helical" evidence="7">
    <location>
        <begin position="52"/>
        <end position="75"/>
    </location>
</feature>
<evidence type="ECO:0000256" key="1">
    <source>
        <dbReference type="ARBA" id="ARBA00004651"/>
    </source>
</evidence>
<reference evidence="8 9" key="1">
    <citation type="submission" date="2018-04" db="EMBL/GenBank/DDBJ databases">
        <title>Genomic Encyclopedia of Archaeal and Bacterial Type Strains, Phase II (KMG-II): from individual species to whole genera.</title>
        <authorList>
            <person name="Goeker M."/>
        </authorList>
    </citation>
    <scope>NUCLEOTIDE SEQUENCE [LARGE SCALE GENOMIC DNA]</scope>
    <source>
        <strain evidence="8 9">DSM 28823</strain>
    </source>
</reference>
<evidence type="ECO:0000256" key="3">
    <source>
        <dbReference type="ARBA" id="ARBA00022475"/>
    </source>
</evidence>
<dbReference type="PANTHER" id="PTHR33452:SF1">
    <property type="entry name" value="INNER MEMBRANE PROTEIN YPHA-RELATED"/>
    <property type="match status" value="1"/>
</dbReference>
<keyword evidence="3" id="KW-1003">Cell membrane</keyword>
<dbReference type="PANTHER" id="PTHR33452">
    <property type="entry name" value="OXIDOREDUCTASE CATD-RELATED"/>
    <property type="match status" value="1"/>
</dbReference>
<evidence type="ECO:0000313" key="8">
    <source>
        <dbReference type="EMBL" id="PTN10247.1"/>
    </source>
</evidence>
<dbReference type="InterPro" id="IPR032808">
    <property type="entry name" value="DoxX"/>
</dbReference>
<protein>
    <submittedName>
        <fullName evidence="8">Putative oxidoreductase</fullName>
    </submittedName>
</protein>
<dbReference type="OrthoDB" id="9813193at2"/>
<dbReference type="EMBL" id="QAAD01000002">
    <property type="protein sequence ID" value="PTN10247.1"/>
    <property type="molecule type" value="Genomic_DNA"/>
</dbReference>
<evidence type="ECO:0000313" key="9">
    <source>
        <dbReference type="Proteomes" id="UP000243525"/>
    </source>
</evidence>
<evidence type="ECO:0000256" key="2">
    <source>
        <dbReference type="ARBA" id="ARBA00006679"/>
    </source>
</evidence>
<feature type="transmembrane region" description="Helical" evidence="7">
    <location>
        <begin position="12"/>
        <end position="32"/>
    </location>
</feature>
<evidence type="ECO:0000256" key="6">
    <source>
        <dbReference type="ARBA" id="ARBA00023136"/>
    </source>
</evidence>